<evidence type="ECO:0000313" key="10">
    <source>
        <dbReference type="Proteomes" id="UP000694892"/>
    </source>
</evidence>
<evidence type="ECO:0000256" key="8">
    <source>
        <dbReference type="SAM" id="SignalP"/>
    </source>
</evidence>
<protein>
    <submittedName>
        <fullName evidence="9">Uncharacterized protein</fullName>
    </submittedName>
</protein>
<feature type="chain" id="PRO_5037560450" evidence="8">
    <location>
        <begin position="22"/>
        <end position="267"/>
    </location>
</feature>
<dbReference type="AlphaFoldDB" id="A0A974H0L0"/>
<dbReference type="InterPro" id="IPR009079">
    <property type="entry name" value="4_helix_cytokine-like_core"/>
</dbReference>
<dbReference type="GO" id="GO:0005126">
    <property type="term" value="F:cytokine receptor binding"/>
    <property type="evidence" value="ECO:0007669"/>
    <property type="project" value="InterPro"/>
</dbReference>
<keyword evidence="6" id="KW-0051">Antiviral defense</keyword>
<sequence length="267" mass="31469">MCHMGQWSVLLLLSLTSIVHSQSCKWLHPQQEYLNSQILKAFNQTIPIRETEKVCEEQPSHLPNTESIYNVSQQVGRMKIITGQGLNRTRRFTSSCLISIVHCRNCKWLHPKQEYLNIQILQTFSQLTPPKEFDIVCHDYPTAQPNLERLYNITQVEAAALAVREVLNETIRFYRKHHESMGCKQQAWERFQQLLYYQIHQLEGCVPETGENDLLKNKISEQFQQWEKNVAEQDKASCAWDFIQDEIRRNLHLALQLSSRLRRQHLL</sequence>
<keyword evidence="7" id="KW-1015">Disulfide bond</keyword>
<dbReference type="GO" id="GO:0005615">
    <property type="term" value="C:extracellular space"/>
    <property type="evidence" value="ECO:0007669"/>
    <property type="project" value="UniProtKB-KW"/>
</dbReference>
<reference evidence="10" key="1">
    <citation type="journal article" date="2016" name="Nature">
        <title>Genome evolution in the allotetraploid frog Xenopus laevis.</title>
        <authorList>
            <person name="Session A.M."/>
            <person name="Uno Y."/>
            <person name="Kwon T."/>
            <person name="Chapman J.A."/>
            <person name="Toyoda A."/>
            <person name="Takahashi S."/>
            <person name="Fukui A."/>
            <person name="Hikosaka A."/>
            <person name="Suzuki A."/>
            <person name="Kondo M."/>
            <person name="van Heeringen S.J."/>
            <person name="Quigley I."/>
            <person name="Heinz S."/>
            <person name="Ogino H."/>
            <person name="Ochi H."/>
            <person name="Hellsten U."/>
            <person name="Lyons J.B."/>
            <person name="Simakov O."/>
            <person name="Putnam N."/>
            <person name="Stites J."/>
            <person name="Kuroki Y."/>
            <person name="Tanaka T."/>
            <person name="Michiue T."/>
            <person name="Watanabe M."/>
            <person name="Bogdanovic O."/>
            <person name="Lister R."/>
            <person name="Georgiou G."/>
            <person name="Paranjpe S.S."/>
            <person name="van Kruijsbergen I."/>
            <person name="Shu S."/>
            <person name="Carlson J."/>
            <person name="Kinoshita T."/>
            <person name="Ohta Y."/>
            <person name="Mawaribuchi S."/>
            <person name="Jenkins J."/>
            <person name="Grimwood J."/>
            <person name="Schmutz J."/>
            <person name="Mitros T."/>
            <person name="Mozaffari S.V."/>
            <person name="Suzuki Y."/>
            <person name="Haramoto Y."/>
            <person name="Yamamoto T.S."/>
            <person name="Takagi C."/>
            <person name="Heald R."/>
            <person name="Miller K."/>
            <person name="Haudenschild C."/>
            <person name="Kitzman J."/>
            <person name="Nakayama T."/>
            <person name="Izutsu Y."/>
            <person name="Robert J."/>
            <person name="Fortriede J."/>
            <person name="Burns K."/>
            <person name="Lotay V."/>
            <person name="Karimi K."/>
            <person name="Yasuoka Y."/>
            <person name="Dichmann D.S."/>
            <person name="Flajnik M.F."/>
            <person name="Houston D.W."/>
            <person name="Shendure J."/>
            <person name="DuPasquier L."/>
            <person name="Vize P.D."/>
            <person name="Zorn A.M."/>
            <person name="Ito M."/>
            <person name="Marcotte E.M."/>
            <person name="Wallingford J.B."/>
            <person name="Ito Y."/>
            <person name="Asashima M."/>
            <person name="Ueno N."/>
            <person name="Matsuda Y."/>
            <person name="Veenstra G.J."/>
            <person name="Fujiyama A."/>
            <person name="Harland R.M."/>
            <person name="Taira M."/>
            <person name="Rokhsar D.S."/>
        </authorList>
    </citation>
    <scope>NUCLEOTIDE SEQUENCE [LARGE SCALE GENOMIC DNA]</scope>
    <source>
        <strain evidence="10">J</strain>
    </source>
</reference>
<evidence type="ECO:0000256" key="3">
    <source>
        <dbReference type="ARBA" id="ARBA00022514"/>
    </source>
</evidence>
<keyword evidence="4" id="KW-0964">Secreted</keyword>
<dbReference type="GO" id="GO:0005125">
    <property type="term" value="F:cytokine activity"/>
    <property type="evidence" value="ECO:0007669"/>
    <property type="project" value="UniProtKB-KW"/>
</dbReference>
<feature type="signal peptide" evidence="8">
    <location>
        <begin position="1"/>
        <end position="21"/>
    </location>
</feature>
<evidence type="ECO:0000313" key="9">
    <source>
        <dbReference type="EMBL" id="OCT60125.1"/>
    </source>
</evidence>
<evidence type="ECO:0000256" key="4">
    <source>
        <dbReference type="ARBA" id="ARBA00022525"/>
    </source>
</evidence>
<dbReference type="EMBL" id="CM004483">
    <property type="protein sequence ID" value="OCT60125.1"/>
    <property type="molecule type" value="Genomic_DNA"/>
</dbReference>
<accession>A0A974H0L0</accession>
<dbReference type="Proteomes" id="UP000694892">
    <property type="component" value="Chromosome 9_10S"/>
</dbReference>
<proteinExistence type="inferred from homology"/>
<evidence type="ECO:0000256" key="1">
    <source>
        <dbReference type="ARBA" id="ARBA00004613"/>
    </source>
</evidence>
<evidence type="ECO:0000256" key="6">
    <source>
        <dbReference type="ARBA" id="ARBA00023118"/>
    </source>
</evidence>
<dbReference type="SUPFAM" id="SSF47266">
    <property type="entry name" value="4-helical cytokines"/>
    <property type="match status" value="1"/>
</dbReference>
<organism evidence="9 10">
    <name type="scientific">Xenopus laevis</name>
    <name type="common">African clawed frog</name>
    <dbReference type="NCBI Taxonomy" id="8355"/>
    <lineage>
        <taxon>Eukaryota</taxon>
        <taxon>Metazoa</taxon>
        <taxon>Chordata</taxon>
        <taxon>Craniata</taxon>
        <taxon>Vertebrata</taxon>
        <taxon>Euteleostomi</taxon>
        <taxon>Amphibia</taxon>
        <taxon>Batrachia</taxon>
        <taxon>Anura</taxon>
        <taxon>Pipoidea</taxon>
        <taxon>Pipidae</taxon>
        <taxon>Xenopodinae</taxon>
        <taxon>Xenopus</taxon>
        <taxon>Xenopus</taxon>
    </lineage>
</organism>
<dbReference type="GO" id="GO:0051607">
    <property type="term" value="P:defense response to virus"/>
    <property type="evidence" value="ECO:0007669"/>
    <property type="project" value="UniProtKB-KW"/>
</dbReference>
<name>A0A974H0L0_XENLA</name>
<dbReference type="PANTHER" id="PTHR11691">
    <property type="entry name" value="TYPE I INTERFERON"/>
    <property type="match status" value="1"/>
</dbReference>
<dbReference type="GO" id="GO:0006955">
    <property type="term" value="P:immune response"/>
    <property type="evidence" value="ECO:0007669"/>
    <property type="project" value="UniProtKB-ARBA"/>
</dbReference>
<keyword evidence="5 8" id="KW-0732">Signal</keyword>
<dbReference type="Pfam" id="PF00143">
    <property type="entry name" value="Interferon"/>
    <property type="match status" value="1"/>
</dbReference>
<keyword evidence="3" id="KW-0202">Cytokine</keyword>
<comment type="subcellular location">
    <subcellularLocation>
        <location evidence="1">Secreted</location>
    </subcellularLocation>
</comment>
<evidence type="ECO:0000256" key="2">
    <source>
        <dbReference type="ARBA" id="ARBA00011033"/>
    </source>
</evidence>
<comment type="similarity">
    <text evidence="2">Belongs to the alpha/beta interferon family.</text>
</comment>
<dbReference type="PANTHER" id="PTHR11691:SF73">
    <property type="entry name" value="INTERFERON BETA"/>
    <property type="match status" value="1"/>
</dbReference>
<dbReference type="InterPro" id="IPR000471">
    <property type="entry name" value="Interferon_alpha/beta/delta"/>
</dbReference>
<dbReference type="Gene3D" id="1.20.1250.10">
    <property type="match status" value="1"/>
</dbReference>
<gene>
    <name evidence="9" type="ORF">XELAEV_18046145mg</name>
</gene>
<evidence type="ECO:0000256" key="5">
    <source>
        <dbReference type="ARBA" id="ARBA00022729"/>
    </source>
</evidence>
<evidence type="ECO:0000256" key="7">
    <source>
        <dbReference type="ARBA" id="ARBA00023157"/>
    </source>
</evidence>